<gene>
    <name evidence="4" type="ORF">SAMN04488135_102367</name>
</gene>
<dbReference type="SMART" id="SM00822">
    <property type="entry name" value="PKS_KR"/>
    <property type="match status" value="1"/>
</dbReference>
<dbReference type="RefSeq" id="WP_073101992.1">
    <property type="nucleotide sequence ID" value="NZ_FQXE01000002.1"/>
</dbReference>
<evidence type="ECO:0000256" key="2">
    <source>
        <dbReference type="ARBA" id="ARBA00023002"/>
    </source>
</evidence>
<keyword evidence="5" id="KW-1185">Reference proteome</keyword>
<dbReference type="Pfam" id="PF13561">
    <property type="entry name" value="adh_short_C2"/>
    <property type="match status" value="1"/>
</dbReference>
<dbReference type="STRING" id="658167.SAMN04488135_102367"/>
<feature type="domain" description="Ketoreductase" evidence="3">
    <location>
        <begin position="6"/>
        <end position="211"/>
    </location>
</feature>
<dbReference type="InterPro" id="IPR002347">
    <property type="entry name" value="SDR_fam"/>
</dbReference>
<dbReference type="EMBL" id="FQXE01000002">
    <property type="protein sequence ID" value="SHH16979.1"/>
    <property type="molecule type" value="Genomic_DNA"/>
</dbReference>
<evidence type="ECO:0000259" key="3">
    <source>
        <dbReference type="SMART" id="SM00822"/>
    </source>
</evidence>
<dbReference type="OrthoDB" id="20590at2"/>
<proteinExistence type="inferred from homology"/>
<evidence type="ECO:0000256" key="1">
    <source>
        <dbReference type="ARBA" id="ARBA00006484"/>
    </source>
</evidence>
<evidence type="ECO:0000313" key="5">
    <source>
        <dbReference type="Proteomes" id="UP000184226"/>
    </source>
</evidence>
<dbReference type="PRINTS" id="PR00080">
    <property type="entry name" value="SDRFAMILY"/>
</dbReference>
<dbReference type="AlphaFoldDB" id="A0A1M5QTD3"/>
<dbReference type="SUPFAM" id="SSF51735">
    <property type="entry name" value="NAD(P)-binding Rossmann-fold domains"/>
    <property type="match status" value="1"/>
</dbReference>
<reference evidence="4 5" key="1">
    <citation type="submission" date="2016-11" db="EMBL/GenBank/DDBJ databases">
        <authorList>
            <person name="Jaros S."/>
            <person name="Januszkiewicz K."/>
            <person name="Wedrychowicz H."/>
        </authorList>
    </citation>
    <scope>NUCLEOTIDE SEQUENCE [LARGE SCALE GENOMIC DNA]</scope>
    <source>
        <strain evidence="4 5">CGMCC 1.10190</strain>
    </source>
</reference>
<dbReference type="InterPro" id="IPR020904">
    <property type="entry name" value="Sc_DH/Rdtase_CS"/>
</dbReference>
<sequence>MAPVTNTVLITGASRGIGAATAIAAARDGYAVAVNYLKDQEAAQSVVQAILRLGGKAVAIQGDVGNPEDIPRIFELAEQRLGPLTALVNNSGITGPIGPFAKTTDATIERVFQVNVFGTMQCSRAALASFARRGAAGVIVNVSSVAARTGSPGEYVHYAASKAAVEAFTLGLAREVAATGVRVCAVAPGSTLTGIHAAAGEPDRPARIAPKIPLGRLAHPEEVAATIVWLLSPAASYITGTVVQCAGGL</sequence>
<dbReference type="PANTHER" id="PTHR43639:SF1">
    <property type="entry name" value="SHORT-CHAIN DEHYDROGENASE_REDUCTASE FAMILY PROTEIN"/>
    <property type="match status" value="1"/>
</dbReference>
<dbReference type="PRINTS" id="PR00081">
    <property type="entry name" value="GDHRDH"/>
</dbReference>
<dbReference type="PROSITE" id="PS00061">
    <property type="entry name" value="ADH_SHORT"/>
    <property type="match status" value="1"/>
</dbReference>
<dbReference type="InterPro" id="IPR036291">
    <property type="entry name" value="NAD(P)-bd_dom_sf"/>
</dbReference>
<protein>
    <submittedName>
        <fullName evidence="4">NAD(P)-dependent dehydrogenase, short-chain alcohol dehydrogenase family</fullName>
    </submittedName>
</protein>
<dbReference type="FunFam" id="3.40.50.720:FF:000173">
    <property type="entry name" value="3-oxoacyl-[acyl-carrier protein] reductase"/>
    <property type="match status" value="1"/>
</dbReference>
<evidence type="ECO:0000313" key="4">
    <source>
        <dbReference type="EMBL" id="SHH16979.1"/>
    </source>
</evidence>
<dbReference type="InterPro" id="IPR057326">
    <property type="entry name" value="KR_dom"/>
</dbReference>
<accession>A0A1M5QTD3</accession>
<organism evidence="4 5">
    <name type="scientific">Pollutimonas bauzanensis</name>
    <dbReference type="NCBI Taxonomy" id="658167"/>
    <lineage>
        <taxon>Bacteria</taxon>
        <taxon>Pseudomonadati</taxon>
        <taxon>Pseudomonadota</taxon>
        <taxon>Betaproteobacteria</taxon>
        <taxon>Burkholderiales</taxon>
        <taxon>Alcaligenaceae</taxon>
        <taxon>Pollutimonas</taxon>
    </lineage>
</organism>
<dbReference type="PANTHER" id="PTHR43639">
    <property type="entry name" value="OXIDOREDUCTASE, SHORT-CHAIN DEHYDROGENASE/REDUCTASE FAMILY (AFU_ORTHOLOGUE AFUA_5G02870)"/>
    <property type="match status" value="1"/>
</dbReference>
<dbReference type="GO" id="GO:0016491">
    <property type="term" value="F:oxidoreductase activity"/>
    <property type="evidence" value="ECO:0007669"/>
    <property type="project" value="UniProtKB-KW"/>
</dbReference>
<dbReference type="Proteomes" id="UP000184226">
    <property type="component" value="Unassembled WGS sequence"/>
</dbReference>
<dbReference type="Gene3D" id="3.40.50.720">
    <property type="entry name" value="NAD(P)-binding Rossmann-like Domain"/>
    <property type="match status" value="1"/>
</dbReference>
<keyword evidence="2" id="KW-0560">Oxidoreductase</keyword>
<comment type="similarity">
    <text evidence="1">Belongs to the short-chain dehydrogenases/reductases (SDR) family.</text>
</comment>
<name>A0A1M5QTD3_9BURK</name>